<evidence type="ECO:0000259" key="6">
    <source>
        <dbReference type="PROSITE" id="PS50011"/>
    </source>
</evidence>
<organism evidence="7 8">
    <name type="scientific">Muntiacus reevesi</name>
    <name type="common">Reeves' muntjac</name>
    <name type="synonym">Cervus reevesi</name>
    <dbReference type="NCBI Taxonomy" id="9886"/>
    <lineage>
        <taxon>Eukaryota</taxon>
        <taxon>Metazoa</taxon>
        <taxon>Chordata</taxon>
        <taxon>Craniata</taxon>
        <taxon>Vertebrata</taxon>
        <taxon>Euteleostomi</taxon>
        <taxon>Mammalia</taxon>
        <taxon>Eutheria</taxon>
        <taxon>Laurasiatheria</taxon>
        <taxon>Artiodactyla</taxon>
        <taxon>Ruminantia</taxon>
        <taxon>Pecora</taxon>
        <taxon>Cervidae</taxon>
        <taxon>Muntiacinae</taxon>
        <taxon>Muntiacus</taxon>
    </lineage>
</organism>
<evidence type="ECO:0000256" key="1">
    <source>
        <dbReference type="ARBA" id="ARBA00008874"/>
    </source>
</evidence>
<keyword evidence="8" id="KW-1185">Reference proteome</keyword>
<evidence type="ECO:0000256" key="2">
    <source>
        <dbReference type="ARBA" id="ARBA00022527"/>
    </source>
</evidence>
<comment type="caution">
    <text evidence="7">The sequence shown here is derived from an EMBL/GenBank/DDBJ whole genome shotgun (WGS) entry which is preliminary data.</text>
</comment>
<dbReference type="AlphaFoldDB" id="A0A5J5MJK6"/>
<dbReference type="SMART" id="SM00220">
    <property type="entry name" value="S_TKc"/>
    <property type="match status" value="1"/>
</dbReference>
<dbReference type="InterPro" id="IPR050629">
    <property type="entry name" value="STE20/SPS1-PAK"/>
</dbReference>
<accession>A0A5J5MJK6</accession>
<proteinExistence type="inferred from homology"/>
<sequence>MDNDMTLSPRSLSALANDHETLEMGNKEIQAMSQCSHPNVVTYYTSFVVKDELWLVMKLLSGDFGVSAFLATGGDVTRNKVRKTFVGTPCWMAPEVMEQVRGYDFKADMWSFGITAIELATGAAPYHKYPPMKVLMLTLQNDPPTLETGVEDKEMMKKYGKSFRKLLSLCLQKDPSKRYLRNKLFLLARKTELAPPNPNPLEEEIWQYTPVFLPRESHGRVSEFFASSKRCGFDPWVGKIPWRTKWQPTPVFLPGKSHGQRSQAGCMRLEELGSQATKI</sequence>
<dbReference type="GO" id="GO:0010820">
    <property type="term" value="P:positive regulation of T cell chemotaxis"/>
    <property type="evidence" value="ECO:0007669"/>
    <property type="project" value="TreeGrafter"/>
</dbReference>
<evidence type="ECO:0000313" key="8">
    <source>
        <dbReference type="Proteomes" id="UP000326062"/>
    </source>
</evidence>
<dbReference type="GO" id="GO:0004674">
    <property type="term" value="F:protein serine/threonine kinase activity"/>
    <property type="evidence" value="ECO:0007669"/>
    <property type="project" value="UniProtKB-KW"/>
</dbReference>
<dbReference type="Pfam" id="PF00069">
    <property type="entry name" value="Pkinase"/>
    <property type="match status" value="1"/>
</dbReference>
<feature type="non-terminal residue" evidence="7">
    <location>
        <position position="279"/>
    </location>
</feature>
<keyword evidence="3" id="KW-0547">Nucleotide-binding</keyword>
<keyword evidence="4" id="KW-0418">Kinase</keyword>
<dbReference type="Gene3D" id="3.30.200.20">
    <property type="entry name" value="Phosphorylase Kinase, domain 1"/>
    <property type="match status" value="1"/>
</dbReference>
<keyword evidence="5" id="KW-0067">ATP-binding</keyword>
<gene>
    <name evidence="7" type="ORF">FD755_007416</name>
</gene>
<dbReference type="GO" id="GO:0035556">
    <property type="term" value="P:intracellular signal transduction"/>
    <property type="evidence" value="ECO:0007669"/>
    <property type="project" value="TreeGrafter"/>
</dbReference>
<evidence type="ECO:0000256" key="5">
    <source>
        <dbReference type="ARBA" id="ARBA00022840"/>
    </source>
</evidence>
<dbReference type="PANTHER" id="PTHR48012">
    <property type="entry name" value="STERILE20-LIKE KINASE, ISOFORM B-RELATED"/>
    <property type="match status" value="1"/>
</dbReference>
<evidence type="ECO:0000313" key="7">
    <source>
        <dbReference type="EMBL" id="KAB0379632.1"/>
    </source>
</evidence>
<reference evidence="7 8" key="1">
    <citation type="submission" date="2019-06" db="EMBL/GenBank/DDBJ databases">
        <title>Discovery of a novel chromosome fission-fusion reversal in muntjac.</title>
        <authorList>
            <person name="Mudd A.B."/>
            <person name="Bredeson J.V."/>
            <person name="Baum R."/>
            <person name="Hockemeyer D."/>
            <person name="Rokhsar D.S."/>
        </authorList>
    </citation>
    <scope>NUCLEOTIDE SEQUENCE [LARGE SCALE GENOMIC DNA]</scope>
    <source>
        <strain evidence="7">UCam_UCB_Mr</strain>
        <tissue evidence="7">Fibroblast cell line</tissue>
    </source>
</reference>
<dbReference type="Proteomes" id="UP000326062">
    <property type="component" value="Chromosome 3"/>
</dbReference>
<dbReference type="PANTHER" id="PTHR48012:SF14">
    <property type="entry name" value="STE20_SPS1-RELATED PROLINE-ALANINE-RICH PROTEIN KINASE"/>
    <property type="match status" value="1"/>
</dbReference>
<keyword evidence="4" id="KW-0808">Transferase</keyword>
<evidence type="ECO:0000256" key="4">
    <source>
        <dbReference type="ARBA" id="ARBA00022777"/>
    </source>
</evidence>
<name>A0A5J5MJK6_MUNRE</name>
<evidence type="ECO:0000256" key="3">
    <source>
        <dbReference type="ARBA" id="ARBA00022741"/>
    </source>
</evidence>
<dbReference type="SUPFAM" id="SSF56112">
    <property type="entry name" value="Protein kinase-like (PK-like)"/>
    <property type="match status" value="1"/>
</dbReference>
<dbReference type="EMBL" id="VCEB01000003">
    <property type="protein sequence ID" value="KAB0379632.1"/>
    <property type="molecule type" value="Genomic_DNA"/>
</dbReference>
<comment type="similarity">
    <text evidence="1">Belongs to the protein kinase superfamily. STE Ser/Thr protein kinase family. STE20 subfamily.</text>
</comment>
<dbReference type="PROSITE" id="PS50011">
    <property type="entry name" value="PROTEIN_KINASE_DOM"/>
    <property type="match status" value="1"/>
</dbReference>
<dbReference type="GO" id="GO:0005524">
    <property type="term" value="F:ATP binding"/>
    <property type="evidence" value="ECO:0007669"/>
    <property type="project" value="UniProtKB-KW"/>
</dbReference>
<dbReference type="InterPro" id="IPR000719">
    <property type="entry name" value="Prot_kinase_dom"/>
</dbReference>
<keyword evidence="2" id="KW-0723">Serine/threonine-protein kinase</keyword>
<feature type="domain" description="Protein kinase" evidence="6">
    <location>
        <begin position="1"/>
        <end position="193"/>
    </location>
</feature>
<dbReference type="InterPro" id="IPR011009">
    <property type="entry name" value="Kinase-like_dom_sf"/>
</dbReference>
<protein>
    <recommendedName>
        <fullName evidence="6">Protein kinase domain-containing protein</fullName>
    </recommendedName>
</protein>
<dbReference type="Gene3D" id="1.10.510.10">
    <property type="entry name" value="Transferase(Phosphotransferase) domain 1"/>
    <property type="match status" value="1"/>
</dbReference>
<dbReference type="GO" id="GO:0005829">
    <property type="term" value="C:cytosol"/>
    <property type="evidence" value="ECO:0007669"/>
    <property type="project" value="TreeGrafter"/>
</dbReference>